<name>A0A089HMH0_PAEDU</name>
<dbReference type="InterPro" id="IPR029063">
    <property type="entry name" value="SAM-dependent_MTases_sf"/>
</dbReference>
<gene>
    <name evidence="2" type="ORF">PDUR_06155</name>
</gene>
<dbReference type="STRING" id="44251.PDUR_06155"/>
<dbReference type="GO" id="GO:0030488">
    <property type="term" value="P:tRNA methylation"/>
    <property type="evidence" value="ECO:0007669"/>
    <property type="project" value="TreeGrafter"/>
</dbReference>
<proteinExistence type="predicted"/>
<keyword evidence="3" id="KW-1185">Reference proteome</keyword>
<dbReference type="eggNOG" id="COG1041">
    <property type="taxonomic scope" value="Bacteria"/>
</dbReference>
<dbReference type="Proteomes" id="UP000029409">
    <property type="component" value="Chromosome"/>
</dbReference>
<dbReference type="SUPFAM" id="SSF53335">
    <property type="entry name" value="S-adenosyl-L-methionine-dependent methyltransferases"/>
    <property type="match status" value="1"/>
</dbReference>
<dbReference type="InterPro" id="IPR000241">
    <property type="entry name" value="RlmKL-like_Mtase"/>
</dbReference>
<dbReference type="GO" id="GO:0016423">
    <property type="term" value="F:tRNA (guanine) methyltransferase activity"/>
    <property type="evidence" value="ECO:0007669"/>
    <property type="project" value="TreeGrafter"/>
</dbReference>
<dbReference type="RefSeq" id="WP_052410082.1">
    <property type="nucleotide sequence ID" value="NZ_CP009288.1"/>
</dbReference>
<evidence type="ECO:0000313" key="3">
    <source>
        <dbReference type="Proteomes" id="UP000029409"/>
    </source>
</evidence>
<accession>A0A089HMH0</accession>
<dbReference type="KEGG" id="pdu:PDUR_06155"/>
<sequence>MDYNLDYKLTPYLYMYRSHENESGLCSLELDVLLQGDILAPGLIIAREKIDPSRSPFLSGRIDILCASDSEEEIAQFAGGIRLGEGETFKLFCPKEGGGTYEERRELERRVGRQVSGTADMRSPDRVFGLVMHEGVLLLGEYRESDRSWQRRKVKPHNYSTGLGVVLSRSAVNIAASRPEGLRILDPCCGMGSVLIEGLSMGMDMAGCDLNPLAVRGARGNLRHFGYPENIVTLGDMRNLSGHFDAAVLDMPYNLCSVLSPTDTKEMLETLRRLTGRAVIISTQPVEESIAAAGFSIKGGCTVSKGSFKRSLWLCV</sequence>
<organism evidence="2 3">
    <name type="scientific">Paenibacillus durus</name>
    <name type="common">Paenibacillus azotofixans</name>
    <dbReference type="NCBI Taxonomy" id="44251"/>
    <lineage>
        <taxon>Bacteria</taxon>
        <taxon>Bacillati</taxon>
        <taxon>Bacillota</taxon>
        <taxon>Bacilli</taxon>
        <taxon>Bacillales</taxon>
        <taxon>Paenibacillaceae</taxon>
        <taxon>Paenibacillus</taxon>
    </lineage>
</organism>
<dbReference type="CDD" id="cd02440">
    <property type="entry name" value="AdoMet_MTases"/>
    <property type="match status" value="1"/>
</dbReference>
<reference evidence="2 3" key="1">
    <citation type="submission" date="2014-08" db="EMBL/GenBank/DDBJ databases">
        <title>Comparative genomics of the Paenibacillus odorifer group.</title>
        <authorList>
            <person name="den Bakker H.C."/>
            <person name="Tsai Y.-C."/>
            <person name="Martin N."/>
            <person name="Korlach J."/>
            <person name="Wiedmann M."/>
        </authorList>
    </citation>
    <scope>NUCLEOTIDE SEQUENCE [LARGE SCALE GENOMIC DNA]</scope>
    <source>
        <strain evidence="2 3">DSM 1735</strain>
    </source>
</reference>
<dbReference type="AlphaFoldDB" id="A0A089HMH0"/>
<dbReference type="PANTHER" id="PTHR14911">
    <property type="entry name" value="THUMP DOMAIN-CONTAINING"/>
    <property type="match status" value="1"/>
</dbReference>
<dbReference type="PANTHER" id="PTHR14911:SF13">
    <property type="entry name" value="TRNA (GUANINE(6)-N2)-METHYLTRANSFERASE THUMP3"/>
    <property type="match status" value="1"/>
</dbReference>
<dbReference type="Gene3D" id="3.40.50.150">
    <property type="entry name" value="Vaccinia Virus protein VP39"/>
    <property type="match status" value="1"/>
</dbReference>
<protein>
    <recommendedName>
        <fullName evidence="1">Ribosomal RNA large subunit methyltransferase K/L-like methyltransferase domain-containing protein</fullName>
    </recommendedName>
</protein>
<dbReference type="EMBL" id="CP009288">
    <property type="protein sequence ID" value="AIQ11578.1"/>
    <property type="molecule type" value="Genomic_DNA"/>
</dbReference>
<evidence type="ECO:0000259" key="1">
    <source>
        <dbReference type="Pfam" id="PF01170"/>
    </source>
</evidence>
<evidence type="ECO:0000313" key="2">
    <source>
        <dbReference type="EMBL" id="AIQ11578.1"/>
    </source>
</evidence>
<feature type="domain" description="Ribosomal RNA large subunit methyltransferase K/L-like methyltransferase" evidence="1">
    <location>
        <begin position="152"/>
        <end position="272"/>
    </location>
</feature>
<dbReference type="Pfam" id="PF01170">
    <property type="entry name" value="UPF0020"/>
    <property type="match status" value="1"/>
</dbReference>